<evidence type="ECO:0000313" key="1">
    <source>
        <dbReference type="EMBL" id="EDT39079.1"/>
    </source>
</evidence>
<evidence type="ECO:0000313" key="2">
    <source>
        <dbReference type="Proteomes" id="UP000004814"/>
    </source>
</evidence>
<dbReference type="AlphaFoldDB" id="B1TBH0"/>
<dbReference type="Proteomes" id="UP000004814">
    <property type="component" value="Unassembled WGS sequence"/>
</dbReference>
<gene>
    <name evidence="1" type="ORF">BamMEX5DRAFT_5136</name>
</gene>
<sequence>MDVGAFHNAWSSPSVNACQRGFSGWPPISGEPLARALEANPMAAT</sequence>
<proteinExistence type="predicted"/>
<name>B1TBH0_9BURK</name>
<comment type="caution">
    <text evidence="1">The sequence shown here is derived from an EMBL/GenBank/DDBJ whole genome shotgun (WGS) entry which is preliminary data.</text>
</comment>
<accession>B1TBH0</accession>
<reference evidence="1 2" key="1">
    <citation type="submission" date="2008-03" db="EMBL/GenBank/DDBJ databases">
        <title>Sequencing of the draft genome and assembly of Burkholderia ambifaria MEX-5.</title>
        <authorList>
            <consortium name="US DOE Joint Genome Institute (JGI-PGF)"/>
            <person name="Copeland A."/>
            <person name="Lucas S."/>
            <person name="Lapidus A."/>
            <person name="Glavina del Rio T."/>
            <person name="Dalin E."/>
            <person name="Tice H."/>
            <person name="Bruce D."/>
            <person name="Goodwin L."/>
            <person name="Pitluck S."/>
            <person name="Larimer F."/>
            <person name="Land M.L."/>
            <person name="Hauser L."/>
            <person name="Tiedje J."/>
            <person name="Richardson P."/>
        </authorList>
    </citation>
    <scope>NUCLEOTIDE SEQUENCE [LARGE SCALE GENOMIC DNA]</scope>
    <source>
        <strain evidence="1 2">MEX-5</strain>
    </source>
</reference>
<organism evidence="1 2">
    <name type="scientific">Burkholderia ambifaria MEX-5</name>
    <dbReference type="NCBI Taxonomy" id="396597"/>
    <lineage>
        <taxon>Bacteria</taxon>
        <taxon>Pseudomonadati</taxon>
        <taxon>Pseudomonadota</taxon>
        <taxon>Betaproteobacteria</taxon>
        <taxon>Burkholderiales</taxon>
        <taxon>Burkholderiaceae</taxon>
        <taxon>Burkholderia</taxon>
        <taxon>Burkholderia cepacia complex</taxon>
    </lineage>
</organism>
<dbReference type="EMBL" id="ABLK01000220">
    <property type="protein sequence ID" value="EDT39079.1"/>
    <property type="molecule type" value="Genomic_DNA"/>
</dbReference>
<protein>
    <submittedName>
        <fullName evidence="1">Uncharacterized protein</fullName>
    </submittedName>
</protein>